<evidence type="ECO:0000256" key="9">
    <source>
        <dbReference type="ARBA" id="ARBA00045905"/>
    </source>
</evidence>
<evidence type="ECO:0000256" key="4">
    <source>
        <dbReference type="ARBA" id="ARBA00022692"/>
    </source>
</evidence>
<keyword evidence="4 10" id="KW-0812">Transmembrane</keyword>
<sequence>MDDRPQHRLDGCSTDERKDGGVDINYRFKAGTYLTSVAVLSGLAAFGVTLAAVKKKDPKMFARGMEPCPGIMEESGPELGLRALKWGTFYAFSGTSLISLAIWKLSGANSLEEFREKARQILPKLPKKENKEGKKELSSVDDVLNYLTADSQKDVKNRQKS</sequence>
<protein>
    <recommendedName>
        <fullName evidence="3">Transmembrane protein 242</fullName>
    </recommendedName>
</protein>
<organism evidence="11 12">
    <name type="scientific">Cimex lectularius</name>
    <name type="common">Bed bug</name>
    <name type="synonym">Acanthia lectularia</name>
    <dbReference type="NCBI Taxonomy" id="79782"/>
    <lineage>
        <taxon>Eukaryota</taxon>
        <taxon>Metazoa</taxon>
        <taxon>Ecdysozoa</taxon>
        <taxon>Arthropoda</taxon>
        <taxon>Hexapoda</taxon>
        <taxon>Insecta</taxon>
        <taxon>Pterygota</taxon>
        <taxon>Neoptera</taxon>
        <taxon>Paraneoptera</taxon>
        <taxon>Hemiptera</taxon>
        <taxon>Heteroptera</taxon>
        <taxon>Panheteroptera</taxon>
        <taxon>Cimicomorpha</taxon>
        <taxon>Cimicidae</taxon>
        <taxon>Cimex</taxon>
    </lineage>
</organism>
<dbReference type="PANTHER" id="PTHR13141:SF4">
    <property type="entry name" value="TRANSMEMBRANE PROTEIN 242"/>
    <property type="match status" value="1"/>
</dbReference>
<comment type="subcellular location">
    <subcellularLocation>
        <location evidence="1">Mitochondrion inner membrane</location>
        <topology evidence="1">Multi-pass membrane protein</topology>
    </subcellularLocation>
</comment>
<dbReference type="EnsemblMetazoa" id="XM_014387338.2">
    <property type="protein sequence ID" value="XP_014242824.1"/>
    <property type="gene ID" value="LOC106662897"/>
</dbReference>
<dbReference type="InterPro" id="IPR009792">
    <property type="entry name" value="TMEM242"/>
</dbReference>
<evidence type="ECO:0000313" key="12">
    <source>
        <dbReference type="Proteomes" id="UP000494040"/>
    </source>
</evidence>
<dbReference type="RefSeq" id="XP_014242824.1">
    <property type="nucleotide sequence ID" value="XM_014387338.2"/>
</dbReference>
<evidence type="ECO:0000256" key="1">
    <source>
        <dbReference type="ARBA" id="ARBA00004448"/>
    </source>
</evidence>
<keyword evidence="6 10" id="KW-1133">Transmembrane helix</keyword>
<evidence type="ECO:0000256" key="5">
    <source>
        <dbReference type="ARBA" id="ARBA00022792"/>
    </source>
</evidence>
<accession>A0A8I6RBF2</accession>
<feature type="transmembrane region" description="Helical" evidence="10">
    <location>
        <begin position="33"/>
        <end position="53"/>
    </location>
</feature>
<keyword evidence="8 10" id="KW-0472">Membrane</keyword>
<evidence type="ECO:0000256" key="10">
    <source>
        <dbReference type="SAM" id="Phobius"/>
    </source>
</evidence>
<evidence type="ECO:0000256" key="6">
    <source>
        <dbReference type="ARBA" id="ARBA00022989"/>
    </source>
</evidence>
<dbReference type="OrthoDB" id="2378895at2759"/>
<evidence type="ECO:0000256" key="2">
    <source>
        <dbReference type="ARBA" id="ARBA00007570"/>
    </source>
</evidence>
<dbReference type="GO" id="GO:0005743">
    <property type="term" value="C:mitochondrial inner membrane"/>
    <property type="evidence" value="ECO:0007669"/>
    <property type="project" value="UniProtKB-SubCell"/>
</dbReference>
<keyword evidence="5" id="KW-0999">Mitochondrion inner membrane</keyword>
<dbReference type="PANTHER" id="PTHR13141">
    <property type="entry name" value="TRANSMEMBRANE PROTEIN 242"/>
    <property type="match status" value="1"/>
</dbReference>
<dbReference type="OMA" id="AFNKGLM"/>
<proteinExistence type="inferred from homology"/>
<comment type="function">
    <text evidence="9">Scaffold protein that participates in the c-ring assembly of mitochondrial ATP synthase (F(1)F(0) ATP synthase or complex V) by facilitating the membrane insertion and oligomer formation of the subunit c/ATP5MC3. Participates in the incorporation of the c-ring into vestigial complexes. Additionally influences the incorporation of subunits MT-ATP6, MT-ATP8, ATP5MJ, and ATP5MK in the ATP synthase.</text>
</comment>
<dbReference type="Pfam" id="PF07096">
    <property type="entry name" value="DUF1358"/>
    <property type="match status" value="1"/>
</dbReference>
<dbReference type="KEGG" id="clec:106662897"/>
<evidence type="ECO:0000313" key="11">
    <source>
        <dbReference type="EnsemblMetazoa" id="XP_014242824.1"/>
    </source>
</evidence>
<dbReference type="Proteomes" id="UP000494040">
    <property type="component" value="Unassembled WGS sequence"/>
</dbReference>
<dbReference type="AlphaFoldDB" id="A0A8I6RBF2"/>
<evidence type="ECO:0000256" key="3">
    <source>
        <dbReference type="ARBA" id="ARBA00013934"/>
    </source>
</evidence>
<dbReference type="GeneID" id="106662897"/>
<evidence type="ECO:0000256" key="7">
    <source>
        <dbReference type="ARBA" id="ARBA00023128"/>
    </source>
</evidence>
<comment type="similarity">
    <text evidence="2">Belongs to the TMEM242 family.</text>
</comment>
<keyword evidence="12" id="KW-1185">Reference proteome</keyword>
<keyword evidence="7" id="KW-0496">Mitochondrion</keyword>
<name>A0A8I6RBF2_CIMLE</name>
<reference evidence="11" key="1">
    <citation type="submission" date="2022-01" db="UniProtKB">
        <authorList>
            <consortium name="EnsemblMetazoa"/>
        </authorList>
    </citation>
    <scope>IDENTIFICATION</scope>
</reference>
<evidence type="ECO:0000256" key="8">
    <source>
        <dbReference type="ARBA" id="ARBA00023136"/>
    </source>
</evidence>